<feature type="non-terminal residue" evidence="2">
    <location>
        <position position="1"/>
    </location>
</feature>
<dbReference type="OrthoDB" id="5347061at2759"/>
<feature type="domain" description="Heterokaryon incompatibility" evidence="1">
    <location>
        <begin position="42"/>
        <end position="134"/>
    </location>
</feature>
<sequence length="135" mass="15105">RNCDARHCFCGAASAGFTPTRLLAVNDVLLRIVTGKPEHHRYAALSYCWGQISTGRDLFLTTKCNITARLSSLQMNELPQALQDAVQVSRALSVDYLWINAICIIQDDFEDWSKEASRMGTIYKHAYFTIAATDS</sequence>
<dbReference type="PANTHER" id="PTHR33112">
    <property type="entry name" value="DOMAIN PROTEIN, PUTATIVE-RELATED"/>
    <property type="match status" value="1"/>
</dbReference>
<keyword evidence="3" id="KW-1185">Reference proteome</keyword>
<dbReference type="RefSeq" id="XP_033584479.1">
    <property type="nucleotide sequence ID" value="XM_033714678.1"/>
</dbReference>
<protein>
    <recommendedName>
        <fullName evidence="1">Heterokaryon incompatibility domain-containing protein</fullName>
    </recommendedName>
</protein>
<dbReference type="InterPro" id="IPR010730">
    <property type="entry name" value="HET"/>
</dbReference>
<proteinExistence type="predicted"/>
<evidence type="ECO:0000259" key="1">
    <source>
        <dbReference type="Pfam" id="PF06985"/>
    </source>
</evidence>
<evidence type="ECO:0000313" key="3">
    <source>
        <dbReference type="Proteomes" id="UP000504636"/>
    </source>
</evidence>
<reference evidence="2 4" key="1">
    <citation type="journal article" date="2020" name="Stud. Mycol.">
        <title>101 Dothideomycetes genomes: a test case for predicting lifestyles and emergence of pathogens.</title>
        <authorList>
            <person name="Haridas S."/>
            <person name="Albert R."/>
            <person name="Binder M."/>
            <person name="Bloem J."/>
            <person name="Labutti K."/>
            <person name="Salamov A."/>
            <person name="Andreopoulos B."/>
            <person name="Baker S."/>
            <person name="Barry K."/>
            <person name="Bills G."/>
            <person name="Bluhm B."/>
            <person name="Cannon C."/>
            <person name="Castanera R."/>
            <person name="Culley D."/>
            <person name="Daum C."/>
            <person name="Ezra D."/>
            <person name="Gonzalez J."/>
            <person name="Henrissat B."/>
            <person name="Kuo A."/>
            <person name="Liang C."/>
            <person name="Lipzen A."/>
            <person name="Lutzoni F."/>
            <person name="Magnuson J."/>
            <person name="Mondo S."/>
            <person name="Nolan M."/>
            <person name="Ohm R."/>
            <person name="Pangilinan J."/>
            <person name="Park H.-J."/>
            <person name="Ramirez L."/>
            <person name="Alfaro M."/>
            <person name="Sun H."/>
            <person name="Tritt A."/>
            <person name="Yoshinaga Y."/>
            <person name="Zwiers L.-H."/>
            <person name="Turgeon B."/>
            <person name="Goodwin S."/>
            <person name="Spatafora J."/>
            <person name="Crous P."/>
            <person name="Grigoriev I."/>
        </authorList>
    </citation>
    <scope>NUCLEOTIDE SEQUENCE</scope>
    <source>
        <strain evidence="2 4">CBS 304.34</strain>
    </source>
</reference>
<name>A0A6A6ZB30_9PEZI</name>
<evidence type="ECO:0000313" key="2">
    <source>
        <dbReference type="EMBL" id="KAF2817515.1"/>
    </source>
</evidence>
<dbReference type="PANTHER" id="PTHR33112:SF9">
    <property type="entry name" value="HETEROKARYON INCOMPATIBILITY DOMAIN-CONTAINING PROTEIN"/>
    <property type="match status" value="1"/>
</dbReference>
<dbReference type="GeneID" id="54455571"/>
<evidence type="ECO:0000313" key="4">
    <source>
        <dbReference type="RefSeq" id="XP_033584479.1"/>
    </source>
</evidence>
<gene>
    <name evidence="2 4" type="ORF">BDZ99DRAFT_360764</name>
</gene>
<feature type="non-terminal residue" evidence="2">
    <location>
        <position position="135"/>
    </location>
</feature>
<organism evidence="2">
    <name type="scientific">Mytilinidion resinicola</name>
    <dbReference type="NCBI Taxonomy" id="574789"/>
    <lineage>
        <taxon>Eukaryota</taxon>
        <taxon>Fungi</taxon>
        <taxon>Dikarya</taxon>
        <taxon>Ascomycota</taxon>
        <taxon>Pezizomycotina</taxon>
        <taxon>Dothideomycetes</taxon>
        <taxon>Pleosporomycetidae</taxon>
        <taxon>Mytilinidiales</taxon>
        <taxon>Mytilinidiaceae</taxon>
        <taxon>Mytilinidion</taxon>
    </lineage>
</organism>
<reference evidence="4" key="2">
    <citation type="submission" date="2020-04" db="EMBL/GenBank/DDBJ databases">
        <authorList>
            <consortium name="NCBI Genome Project"/>
        </authorList>
    </citation>
    <scope>NUCLEOTIDE SEQUENCE</scope>
    <source>
        <strain evidence="4">CBS 304.34</strain>
    </source>
</reference>
<dbReference type="Proteomes" id="UP000504636">
    <property type="component" value="Unplaced"/>
</dbReference>
<dbReference type="EMBL" id="MU003692">
    <property type="protein sequence ID" value="KAF2817515.1"/>
    <property type="molecule type" value="Genomic_DNA"/>
</dbReference>
<dbReference type="AlphaFoldDB" id="A0A6A6ZB30"/>
<dbReference type="Pfam" id="PF06985">
    <property type="entry name" value="HET"/>
    <property type="match status" value="1"/>
</dbReference>
<accession>A0A6A6ZB30</accession>
<reference evidence="4" key="3">
    <citation type="submission" date="2025-04" db="UniProtKB">
        <authorList>
            <consortium name="RefSeq"/>
        </authorList>
    </citation>
    <scope>IDENTIFICATION</scope>
    <source>
        <strain evidence="4">CBS 304.34</strain>
    </source>
</reference>